<dbReference type="Gene3D" id="1.20.1540.10">
    <property type="entry name" value="Rhomboid-like"/>
    <property type="match status" value="1"/>
</dbReference>
<evidence type="ECO:0000259" key="10">
    <source>
        <dbReference type="Pfam" id="PF01694"/>
    </source>
</evidence>
<feature type="domain" description="Peptidase S54 rhomboid" evidence="10">
    <location>
        <begin position="32"/>
        <end position="189"/>
    </location>
</feature>
<organism evidence="11 12">
    <name type="scientific">Nepenthes gracilis</name>
    <name type="common">Slender pitcher plant</name>
    <dbReference type="NCBI Taxonomy" id="150966"/>
    <lineage>
        <taxon>Eukaryota</taxon>
        <taxon>Viridiplantae</taxon>
        <taxon>Streptophyta</taxon>
        <taxon>Embryophyta</taxon>
        <taxon>Tracheophyta</taxon>
        <taxon>Spermatophyta</taxon>
        <taxon>Magnoliopsida</taxon>
        <taxon>eudicotyledons</taxon>
        <taxon>Gunneridae</taxon>
        <taxon>Pentapetalae</taxon>
        <taxon>Caryophyllales</taxon>
        <taxon>Nepenthaceae</taxon>
        <taxon>Nepenthes</taxon>
    </lineage>
</organism>
<dbReference type="EMBL" id="BSYO01000024">
    <property type="protein sequence ID" value="GMH21903.1"/>
    <property type="molecule type" value="Genomic_DNA"/>
</dbReference>
<dbReference type="FunFam" id="1.20.1540.10:FF:000018">
    <property type="entry name" value="RHOMBOID-like protein 12, mitochondrial"/>
    <property type="match status" value="1"/>
</dbReference>
<keyword evidence="8 9" id="KW-0472">Membrane</keyword>
<dbReference type="SUPFAM" id="SSF144091">
    <property type="entry name" value="Rhomboid-like"/>
    <property type="match status" value="1"/>
</dbReference>
<evidence type="ECO:0000256" key="6">
    <source>
        <dbReference type="ARBA" id="ARBA00022946"/>
    </source>
</evidence>
<dbReference type="InterPro" id="IPR050925">
    <property type="entry name" value="Rhomboid_protease_S54"/>
</dbReference>
<dbReference type="GO" id="GO:0006508">
    <property type="term" value="P:proteolysis"/>
    <property type="evidence" value="ECO:0007669"/>
    <property type="project" value="UniProtKB-KW"/>
</dbReference>
<dbReference type="PANTHER" id="PTHR43731:SF14">
    <property type="entry name" value="PRESENILIN-ASSOCIATED RHOMBOID-LIKE PROTEIN, MITOCHONDRIAL"/>
    <property type="match status" value="1"/>
</dbReference>
<feature type="transmembrane region" description="Helical" evidence="9">
    <location>
        <begin position="138"/>
        <end position="157"/>
    </location>
</feature>
<gene>
    <name evidence="11" type="ORF">Nepgr_023746</name>
</gene>
<feature type="transmembrane region" description="Helical" evidence="9">
    <location>
        <begin position="37"/>
        <end position="60"/>
    </location>
</feature>
<keyword evidence="12" id="KW-1185">Reference proteome</keyword>
<evidence type="ECO:0000256" key="3">
    <source>
        <dbReference type="ARBA" id="ARBA00022670"/>
    </source>
</evidence>
<accession>A0AAD3T1I1</accession>
<comment type="subcellular location">
    <subcellularLocation>
        <location evidence="1">Membrane</location>
        <topology evidence="1">Multi-pass membrane protein</topology>
    </subcellularLocation>
</comment>
<evidence type="ECO:0000256" key="7">
    <source>
        <dbReference type="ARBA" id="ARBA00022989"/>
    </source>
</evidence>
<dbReference type="PANTHER" id="PTHR43731">
    <property type="entry name" value="RHOMBOID PROTEASE"/>
    <property type="match status" value="1"/>
</dbReference>
<evidence type="ECO:0000256" key="9">
    <source>
        <dbReference type="SAM" id="Phobius"/>
    </source>
</evidence>
<evidence type="ECO:0000256" key="4">
    <source>
        <dbReference type="ARBA" id="ARBA00022692"/>
    </source>
</evidence>
<reference evidence="11" key="1">
    <citation type="submission" date="2023-05" db="EMBL/GenBank/DDBJ databases">
        <title>Nepenthes gracilis genome sequencing.</title>
        <authorList>
            <person name="Fukushima K."/>
        </authorList>
    </citation>
    <scope>NUCLEOTIDE SEQUENCE</scope>
    <source>
        <strain evidence="11">SING2019-196</strain>
    </source>
</reference>
<feature type="transmembrane region" description="Helical" evidence="9">
    <location>
        <begin position="169"/>
        <end position="189"/>
    </location>
</feature>
<dbReference type="Pfam" id="PF01694">
    <property type="entry name" value="Rhomboid"/>
    <property type="match status" value="1"/>
</dbReference>
<keyword evidence="4 9" id="KW-0812">Transmembrane</keyword>
<dbReference type="GO" id="GO:0004252">
    <property type="term" value="F:serine-type endopeptidase activity"/>
    <property type="evidence" value="ECO:0007669"/>
    <property type="project" value="InterPro"/>
</dbReference>
<dbReference type="InterPro" id="IPR022764">
    <property type="entry name" value="Peptidase_S54_rhomboid_dom"/>
</dbReference>
<sequence>MANVAVFFLWRIADSNFMYQNFTISVDNFSSGRVHTLITSAFSHIDVGHIVSNMIGLYFFGMNIGRVFGPEFLLKLYISGAIVGSIFYLVHHAFLAQLFKERRIWSMSPPSRVPGLGASGAVNAIMLLEIFLFPKSTLYFDFIIPVPAILLGIFLIGKDLLRIIEGDPQVSGSAHLGGAAVAAATWLRLHRRMRF</sequence>
<evidence type="ECO:0000256" key="8">
    <source>
        <dbReference type="ARBA" id="ARBA00023136"/>
    </source>
</evidence>
<evidence type="ECO:0000256" key="5">
    <source>
        <dbReference type="ARBA" id="ARBA00022801"/>
    </source>
</evidence>
<comment type="caution">
    <text evidence="11">The sequence shown here is derived from an EMBL/GenBank/DDBJ whole genome shotgun (WGS) entry which is preliminary data.</text>
</comment>
<feature type="transmembrane region" description="Helical" evidence="9">
    <location>
        <begin position="115"/>
        <end position="133"/>
    </location>
</feature>
<feature type="transmembrane region" description="Helical" evidence="9">
    <location>
        <begin position="72"/>
        <end position="95"/>
    </location>
</feature>
<evidence type="ECO:0000313" key="11">
    <source>
        <dbReference type="EMBL" id="GMH21903.1"/>
    </source>
</evidence>
<keyword evidence="5" id="KW-0378">Hydrolase</keyword>
<evidence type="ECO:0000256" key="2">
    <source>
        <dbReference type="ARBA" id="ARBA00009045"/>
    </source>
</evidence>
<comment type="similarity">
    <text evidence="2">Belongs to the peptidase S54 family.</text>
</comment>
<evidence type="ECO:0000313" key="12">
    <source>
        <dbReference type="Proteomes" id="UP001279734"/>
    </source>
</evidence>
<dbReference type="AlphaFoldDB" id="A0AAD3T1I1"/>
<dbReference type="InterPro" id="IPR035952">
    <property type="entry name" value="Rhomboid-like_sf"/>
</dbReference>
<keyword evidence="3" id="KW-0645">Protease</keyword>
<dbReference type="Proteomes" id="UP001279734">
    <property type="component" value="Unassembled WGS sequence"/>
</dbReference>
<proteinExistence type="inferred from homology"/>
<evidence type="ECO:0000256" key="1">
    <source>
        <dbReference type="ARBA" id="ARBA00004141"/>
    </source>
</evidence>
<keyword evidence="7 9" id="KW-1133">Transmembrane helix</keyword>
<protein>
    <recommendedName>
        <fullName evidence="10">Peptidase S54 rhomboid domain-containing protein</fullName>
    </recommendedName>
</protein>
<keyword evidence="6" id="KW-0809">Transit peptide</keyword>
<name>A0AAD3T1I1_NEPGR</name>
<dbReference type="GO" id="GO:0016020">
    <property type="term" value="C:membrane"/>
    <property type="evidence" value="ECO:0007669"/>
    <property type="project" value="UniProtKB-SubCell"/>
</dbReference>